<dbReference type="SUPFAM" id="SSF53790">
    <property type="entry name" value="Tetrapyrrole methylase"/>
    <property type="match status" value="1"/>
</dbReference>
<evidence type="ECO:0000256" key="1">
    <source>
        <dbReference type="ARBA" id="ARBA00004953"/>
    </source>
</evidence>
<dbReference type="GO" id="GO:0032259">
    <property type="term" value="P:methylation"/>
    <property type="evidence" value="ECO:0007669"/>
    <property type="project" value="UniProtKB-KW"/>
</dbReference>
<dbReference type="GO" id="GO:0009236">
    <property type="term" value="P:cobalamin biosynthetic process"/>
    <property type="evidence" value="ECO:0007669"/>
    <property type="project" value="UniProtKB-UniPathway"/>
</dbReference>
<gene>
    <name evidence="7" type="primary">cbiE</name>
    <name evidence="7" type="ORF">FYJ71_04875</name>
</gene>
<evidence type="ECO:0000256" key="4">
    <source>
        <dbReference type="ARBA" id="ARBA00022679"/>
    </source>
</evidence>
<dbReference type="Gene3D" id="3.30.950.10">
    <property type="entry name" value="Methyltransferase, Cobalt-precorrin-4 Transmethylase, Domain 2"/>
    <property type="match status" value="1"/>
</dbReference>
<dbReference type="Pfam" id="PF00590">
    <property type="entry name" value="TP_methylase"/>
    <property type="match status" value="1"/>
</dbReference>
<keyword evidence="8" id="KW-1185">Reference proteome</keyword>
<sequence length="211" mass="23529">MISVVGIGPGNIFYTTVIAIKIISEADIIIGGKRNIDAVNEILAQGEIDSKEVFILGSNFGDMKSYILENIDKKICVIASGDPNLYGIANFIERNFEGLTEVEVHSGISSVQYLFSRIKINMNDLYITSCHGRLPNFDSIFRHEKVAILTDAEIGPKEIANEVIKRGFDYLFYVGENLSYDDECIYSGMPDDILKKDEYGLSVVVLIKRDV</sequence>
<keyword evidence="3 7" id="KW-0489">Methyltransferase</keyword>
<evidence type="ECO:0000256" key="2">
    <source>
        <dbReference type="ARBA" id="ARBA00022573"/>
    </source>
</evidence>
<evidence type="ECO:0000256" key="5">
    <source>
        <dbReference type="ARBA" id="ARBA00022691"/>
    </source>
</evidence>
<comment type="pathway">
    <text evidence="1">Cofactor biosynthesis; adenosylcobalamin biosynthesis.</text>
</comment>
<dbReference type="NCBIfam" id="TIGR02467">
    <property type="entry name" value="CbiE"/>
    <property type="match status" value="1"/>
</dbReference>
<reference evidence="7 8" key="1">
    <citation type="submission" date="2019-08" db="EMBL/GenBank/DDBJ databases">
        <title>In-depth cultivation of the pig gut microbiome towards novel bacterial diversity and tailored functional studies.</title>
        <authorList>
            <person name="Wylensek D."/>
            <person name="Hitch T.C.A."/>
            <person name="Clavel T."/>
        </authorList>
    </citation>
    <scope>NUCLEOTIDE SEQUENCE [LARGE SCALE GENOMIC DNA]</scope>
    <source>
        <strain evidence="7 8">WCA-SAB-591-4A-A</strain>
    </source>
</reference>
<dbReference type="InterPro" id="IPR000878">
    <property type="entry name" value="4pyrrol_Mease"/>
</dbReference>
<comment type="caution">
    <text evidence="7">The sequence shown here is derived from an EMBL/GenBank/DDBJ whole genome shotgun (WGS) entry which is preliminary data.</text>
</comment>
<dbReference type="InterPro" id="IPR035996">
    <property type="entry name" value="4pyrrol_Methylase_sf"/>
</dbReference>
<evidence type="ECO:0000259" key="6">
    <source>
        <dbReference type="Pfam" id="PF00590"/>
    </source>
</evidence>
<dbReference type="Proteomes" id="UP000440713">
    <property type="component" value="Unassembled WGS sequence"/>
</dbReference>
<dbReference type="CDD" id="cd11644">
    <property type="entry name" value="Precorrin-6Y-MT"/>
    <property type="match status" value="1"/>
</dbReference>
<dbReference type="InterPro" id="IPR050714">
    <property type="entry name" value="Cobalamin_biosynth_MTase"/>
</dbReference>
<dbReference type="InterPro" id="IPR014777">
    <property type="entry name" value="4pyrrole_Mease_sub1"/>
</dbReference>
<keyword evidence="4 7" id="KW-0808">Transferase</keyword>
<dbReference type="RefSeq" id="WP_154537703.1">
    <property type="nucleotide sequence ID" value="NZ_VUNE01000002.1"/>
</dbReference>
<evidence type="ECO:0000256" key="3">
    <source>
        <dbReference type="ARBA" id="ARBA00022603"/>
    </source>
</evidence>
<dbReference type="Gene3D" id="3.40.1010.10">
    <property type="entry name" value="Cobalt-precorrin-4 Transmethylase, Domain 1"/>
    <property type="match status" value="1"/>
</dbReference>
<dbReference type="UniPathway" id="UPA00148"/>
<keyword evidence="5" id="KW-0949">S-adenosyl-L-methionine</keyword>
<dbReference type="AlphaFoldDB" id="A0A6N7XGH4"/>
<accession>A0A6N7XGH4</accession>
<dbReference type="GO" id="GO:0008276">
    <property type="term" value="F:protein methyltransferase activity"/>
    <property type="evidence" value="ECO:0007669"/>
    <property type="project" value="InterPro"/>
</dbReference>
<keyword evidence="2" id="KW-0169">Cobalamin biosynthesis</keyword>
<feature type="domain" description="Tetrapyrrole methylase" evidence="6">
    <location>
        <begin position="1"/>
        <end position="187"/>
    </location>
</feature>
<protein>
    <submittedName>
        <fullName evidence="7">Precorrin-6y C5,15-methyltransferase (Decarboxylating) subunit CbiE</fullName>
    </submittedName>
</protein>
<evidence type="ECO:0000313" key="8">
    <source>
        <dbReference type="Proteomes" id="UP000440713"/>
    </source>
</evidence>
<evidence type="ECO:0000313" key="7">
    <source>
        <dbReference type="EMBL" id="MST62309.1"/>
    </source>
</evidence>
<dbReference type="EMBL" id="VUNE01000002">
    <property type="protein sequence ID" value="MST62309.1"/>
    <property type="molecule type" value="Genomic_DNA"/>
</dbReference>
<dbReference type="PANTHER" id="PTHR43182:SF1">
    <property type="entry name" value="COBALT-PRECORRIN-7 C(5)-METHYLTRANSFERASE"/>
    <property type="match status" value="1"/>
</dbReference>
<proteinExistence type="predicted"/>
<organism evidence="7 8">
    <name type="scientific">Peptostreptococcus porci</name>
    <dbReference type="NCBI Taxonomy" id="2652282"/>
    <lineage>
        <taxon>Bacteria</taxon>
        <taxon>Bacillati</taxon>
        <taxon>Bacillota</taxon>
        <taxon>Clostridia</taxon>
        <taxon>Peptostreptococcales</taxon>
        <taxon>Peptostreptococcaceae</taxon>
        <taxon>Peptostreptococcus</taxon>
    </lineage>
</organism>
<dbReference type="InterPro" id="IPR012818">
    <property type="entry name" value="CbiE"/>
</dbReference>
<dbReference type="PANTHER" id="PTHR43182">
    <property type="entry name" value="COBALT-PRECORRIN-6B C(15)-METHYLTRANSFERASE (DECARBOXYLATING)"/>
    <property type="match status" value="1"/>
</dbReference>
<dbReference type="InterPro" id="IPR014776">
    <property type="entry name" value="4pyrrole_Mease_sub2"/>
</dbReference>
<name>A0A6N7XGH4_9FIRM</name>